<evidence type="ECO:0000313" key="9">
    <source>
        <dbReference type="EMBL" id="NYJ18667.1"/>
    </source>
</evidence>
<dbReference type="AlphaFoldDB" id="A0A7Z0J4R2"/>
<feature type="transmembrane region" description="Helical" evidence="7">
    <location>
        <begin position="461"/>
        <end position="480"/>
    </location>
</feature>
<accession>A0A7Z0J4R2</accession>
<protein>
    <submittedName>
        <fullName evidence="9">EmrB/QacA subfamily drug resistance transporter</fullName>
    </submittedName>
</protein>
<dbReference type="Proteomes" id="UP000537260">
    <property type="component" value="Unassembled WGS sequence"/>
</dbReference>
<feature type="transmembrane region" description="Helical" evidence="7">
    <location>
        <begin position="316"/>
        <end position="338"/>
    </location>
</feature>
<evidence type="ECO:0000256" key="6">
    <source>
        <dbReference type="ARBA" id="ARBA00023136"/>
    </source>
</evidence>
<dbReference type="InterPro" id="IPR020846">
    <property type="entry name" value="MFS_dom"/>
</dbReference>
<dbReference type="GO" id="GO:0005886">
    <property type="term" value="C:plasma membrane"/>
    <property type="evidence" value="ECO:0007669"/>
    <property type="project" value="UniProtKB-SubCell"/>
</dbReference>
<feature type="transmembrane region" description="Helical" evidence="7">
    <location>
        <begin position="345"/>
        <end position="366"/>
    </location>
</feature>
<dbReference type="PROSITE" id="PS00216">
    <property type="entry name" value="SUGAR_TRANSPORT_1"/>
    <property type="match status" value="1"/>
</dbReference>
<evidence type="ECO:0000256" key="1">
    <source>
        <dbReference type="ARBA" id="ARBA00004651"/>
    </source>
</evidence>
<dbReference type="Gene3D" id="1.20.1720.10">
    <property type="entry name" value="Multidrug resistance protein D"/>
    <property type="match status" value="2"/>
</dbReference>
<keyword evidence="10" id="KW-1185">Reference proteome</keyword>
<feature type="transmembrane region" description="Helical" evidence="7">
    <location>
        <begin position="281"/>
        <end position="304"/>
    </location>
</feature>
<dbReference type="PANTHER" id="PTHR42718:SF46">
    <property type="entry name" value="BLR6921 PROTEIN"/>
    <property type="match status" value="1"/>
</dbReference>
<dbReference type="GO" id="GO:0022857">
    <property type="term" value="F:transmembrane transporter activity"/>
    <property type="evidence" value="ECO:0007669"/>
    <property type="project" value="InterPro"/>
</dbReference>
<dbReference type="EMBL" id="JACCFM010000001">
    <property type="protein sequence ID" value="NYJ18667.1"/>
    <property type="molecule type" value="Genomic_DNA"/>
</dbReference>
<proteinExistence type="predicted"/>
<dbReference type="InterPro" id="IPR005829">
    <property type="entry name" value="Sugar_transporter_CS"/>
</dbReference>
<keyword evidence="6 7" id="KW-0472">Membrane</keyword>
<reference evidence="9 10" key="1">
    <citation type="submission" date="2020-07" db="EMBL/GenBank/DDBJ databases">
        <title>Sequencing the genomes of 1000 actinobacteria strains.</title>
        <authorList>
            <person name="Klenk H.-P."/>
        </authorList>
    </citation>
    <scope>NUCLEOTIDE SEQUENCE [LARGE SCALE GENOMIC DNA]</scope>
    <source>
        <strain evidence="9 10">LI1</strain>
    </source>
</reference>
<dbReference type="Pfam" id="PF07690">
    <property type="entry name" value="MFS_1"/>
    <property type="match status" value="1"/>
</dbReference>
<dbReference type="InterPro" id="IPR036259">
    <property type="entry name" value="MFS_trans_sf"/>
</dbReference>
<feature type="transmembrane region" description="Helical" evidence="7">
    <location>
        <begin position="242"/>
        <end position="260"/>
    </location>
</feature>
<feature type="transmembrane region" description="Helical" evidence="7">
    <location>
        <begin position="421"/>
        <end position="441"/>
    </location>
</feature>
<dbReference type="InterPro" id="IPR011701">
    <property type="entry name" value="MFS"/>
</dbReference>
<organism evidence="9 10">
    <name type="scientific">Glaciibacter psychrotolerans</name>
    <dbReference type="NCBI Taxonomy" id="670054"/>
    <lineage>
        <taxon>Bacteria</taxon>
        <taxon>Bacillati</taxon>
        <taxon>Actinomycetota</taxon>
        <taxon>Actinomycetes</taxon>
        <taxon>Micrococcales</taxon>
        <taxon>Microbacteriaceae</taxon>
        <taxon>Glaciibacter</taxon>
    </lineage>
</organism>
<gene>
    <name evidence="9" type="ORF">HNR05_000458</name>
</gene>
<evidence type="ECO:0000259" key="8">
    <source>
        <dbReference type="PROSITE" id="PS50850"/>
    </source>
</evidence>
<evidence type="ECO:0000256" key="2">
    <source>
        <dbReference type="ARBA" id="ARBA00022448"/>
    </source>
</evidence>
<feature type="transmembrane region" description="Helical" evidence="7">
    <location>
        <begin position="91"/>
        <end position="117"/>
    </location>
</feature>
<evidence type="ECO:0000256" key="7">
    <source>
        <dbReference type="SAM" id="Phobius"/>
    </source>
</evidence>
<feature type="transmembrane region" description="Helical" evidence="7">
    <location>
        <begin position="177"/>
        <end position="199"/>
    </location>
</feature>
<feature type="transmembrane region" description="Helical" evidence="7">
    <location>
        <begin position="378"/>
        <end position="400"/>
    </location>
</feature>
<evidence type="ECO:0000313" key="10">
    <source>
        <dbReference type="Proteomes" id="UP000537260"/>
    </source>
</evidence>
<keyword evidence="4 7" id="KW-0812">Transmembrane</keyword>
<comment type="caution">
    <text evidence="9">The sequence shown here is derived from an EMBL/GenBank/DDBJ whole genome shotgun (WGS) entry which is preliminary data.</text>
</comment>
<dbReference type="PROSITE" id="PS50850">
    <property type="entry name" value="MFS"/>
    <property type="match status" value="1"/>
</dbReference>
<sequence>MPQTLSDSSSVPVVSPAYSRRWWTLTVVALAQLMVVLDSTVVNIALPSAQADLGFTNAERQWIVTAYSLAFGSLLLLGGRLSDLVGRKRMFLIGLVGFALASAVGGAAGSFGMLVAARAVQGMFGAMLAPTALAVLTTTFTIPKERSRAFGVFGAIAGAGGAVGLLLGGYLTEYLNWRWSLYINVIIAVVAVIGATIFVRNAQRSGPRPKLDLPGTVLVSGALFAVVYGFSNAETDGWSSPLTWGMLAAAGVLLIAFVLWQRRATHPLLPLAIVLDRNRGAAYISVLIAGAGMFGIFLFVTYYLQTSLRFTPVQTGLAFLPMIAALVLAAQLSTNVFVPRFGPKVMVPLGMALAAIGMVTLTTLTLKSTYAADILLPLLIIGFGMGSIMPASIQTATLGVDRRFAGVASAMVNTSQQVGGSIGTALLNTLAATAATSYIAAHVPPTAAVAAEAAIHSYATVYWWGAGFFAFGAVCAAVLFRRVGQGLSVAHSRVAAPVSESDASGSVVAR</sequence>
<comment type="subcellular location">
    <subcellularLocation>
        <location evidence="1">Cell membrane</location>
        <topology evidence="1">Multi-pass membrane protein</topology>
    </subcellularLocation>
</comment>
<dbReference type="SUPFAM" id="SSF103473">
    <property type="entry name" value="MFS general substrate transporter"/>
    <property type="match status" value="1"/>
</dbReference>
<dbReference type="PRINTS" id="PR01036">
    <property type="entry name" value="TCRTETB"/>
</dbReference>
<evidence type="ECO:0000256" key="4">
    <source>
        <dbReference type="ARBA" id="ARBA00022692"/>
    </source>
</evidence>
<keyword evidence="3" id="KW-1003">Cell membrane</keyword>
<evidence type="ECO:0000256" key="5">
    <source>
        <dbReference type="ARBA" id="ARBA00022989"/>
    </source>
</evidence>
<feature type="transmembrane region" description="Helical" evidence="7">
    <location>
        <begin position="149"/>
        <end position="171"/>
    </location>
</feature>
<dbReference type="RefSeq" id="WP_179577545.1">
    <property type="nucleotide sequence ID" value="NZ_JACCFM010000001.1"/>
</dbReference>
<dbReference type="PANTHER" id="PTHR42718">
    <property type="entry name" value="MAJOR FACILITATOR SUPERFAMILY MULTIDRUG TRANSPORTER MFSC"/>
    <property type="match status" value="1"/>
</dbReference>
<name>A0A7Z0J4R2_9MICO</name>
<dbReference type="CDD" id="cd17321">
    <property type="entry name" value="MFS_MMR_MDR_like"/>
    <property type="match status" value="1"/>
</dbReference>
<feature type="domain" description="Major facilitator superfamily (MFS) profile" evidence="8">
    <location>
        <begin position="24"/>
        <end position="484"/>
    </location>
</feature>
<keyword evidence="2" id="KW-0813">Transport</keyword>
<keyword evidence="5 7" id="KW-1133">Transmembrane helix</keyword>
<dbReference type="NCBIfam" id="TIGR00711">
    <property type="entry name" value="efflux_EmrB"/>
    <property type="match status" value="1"/>
</dbReference>
<feature type="transmembrane region" description="Helical" evidence="7">
    <location>
        <begin position="123"/>
        <end position="142"/>
    </location>
</feature>
<evidence type="ECO:0000256" key="3">
    <source>
        <dbReference type="ARBA" id="ARBA00022475"/>
    </source>
</evidence>
<dbReference type="InterPro" id="IPR004638">
    <property type="entry name" value="EmrB-like"/>
</dbReference>
<feature type="transmembrane region" description="Helical" evidence="7">
    <location>
        <begin position="22"/>
        <end position="42"/>
    </location>
</feature>
<feature type="transmembrane region" description="Helical" evidence="7">
    <location>
        <begin position="211"/>
        <end position="230"/>
    </location>
</feature>
<feature type="transmembrane region" description="Helical" evidence="7">
    <location>
        <begin position="62"/>
        <end position="79"/>
    </location>
</feature>